<dbReference type="STRING" id="355243.SAMN03080615_03678"/>
<dbReference type="CDD" id="cd03035">
    <property type="entry name" value="ArsC_Yffb"/>
    <property type="match status" value="1"/>
</dbReference>
<dbReference type="AlphaFoldDB" id="A0A1H9KXJ3"/>
<evidence type="ECO:0000256" key="2">
    <source>
        <dbReference type="PROSITE-ProRule" id="PRU01282"/>
    </source>
</evidence>
<keyword evidence="4" id="KW-1185">Reference proteome</keyword>
<dbReference type="PROSITE" id="PS51353">
    <property type="entry name" value="ARSC"/>
    <property type="match status" value="1"/>
</dbReference>
<dbReference type="SUPFAM" id="SSF52833">
    <property type="entry name" value="Thioredoxin-like"/>
    <property type="match status" value="1"/>
</dbReference>
<dbReference type="InterPro" id="IPR036249">
    <property type="entry name" value="Thioredoxin-like_sf"/>
</dbReference>
<sequence>MTTLYGISNCDTVKKAQRWLTSNGVDFSFHDFRKDGLTEAQLQEWVASLGWEALLNKRSTSWRALDDSIKNSIDETTAIREMLATPTLIKRPVLNLGDRIQVGFKESDYSALFK</sequence>
<dbReference type="Gene3D" id="3.40.30.10">
    <property type="entry name" value="Glutaredoxin"/>
    <property type="match status" value="1"/>
</dbReference>
<dbReference type="InterPro" id="IPR006660">
    <property type="entry name" value="Arsenate_reductase-like"/>
</dbReference>
<dbReference type="InterPro" id="IPR006504">
    <property type="entry name" value="Tscrpt_reg_Spx/MgsR"/>
</dbReference>
<gene>
    <name evidence="3" type="ORF">SAMN03080615_03678</name>
</gene>
<evidence type="ECO:0000256" key="1">
    <source>
        <dbReference type="ARBA" id="ARBA00007198"/>
    </source>
</evidence>
<protein>
    <submittedName>
        <fullName evidence="3">Transcriptional regulator, Spx/MgsR family</fullName>
    </submittedName>
</protein>
<dbReference type="Pfam" id="PF03960">
    <property type="entry name" value="ArsC"/>
    <property type="match status" value="1"/>
</dbReference>
<dbReference type="EMBL" id="FOGB01000015">
    <property type="protein sequence ID" value="SER03876.1"/>
    <property type="molecule type" value="Genomic_DNA"/>
</dbReference>
<name>A0A1H9KXJ3_9GAMM</name>
<proteinExistence type="inferred from homology"/>
<accession>A0A1H9KXJ3</accession>
<dbReference type="RefSeq" id="WP_091361099.1">
    <property type="nucleotide sequence ID" value="NZ_AP025284.1"/>
</dbReference>
<dbReference type="PANTHER" id="PTHR30041">
    <property type="entry name" value="ARSENATE REDUCTASE"/>
    <property type="match status" value="1"/>
</dbReference>
<dbReference type="OrthoDB" id="9803749at2"/>
<dbReference type="NCBIfam" id="NF008107">
    <property type="entry name" value="PRK10853.1"/>
    <property type="match status" value="1"/>
</dbReference>
<dbReference type="NCBIfam" id="TIGR01617">
    <property type="entry name" value="arsC_related"/>
    <property type="match status" value="1"/>
</dbReference>
<dbReference type="Proteomes" id="UP000198749">
    <property type="component" value="Unassembled WGS sequence"/>
</dbReference>
<evidence type="ECO:0000313" key="3">
    <source>
        <dbReference type="EMBL" id="SER03876.1"/>
    </source>
</evidence>
<dbReference type="PANTHER" id="PTHR30041:SF8">
    <property type="entry name" value="PROTEIN YFFB"/>
    <property type="match status" value="1"/>
</dbReference>
<reference evidence="4" key="1">
    <citation type="submission" date="2016-10" db="EMBL/GenBank/DDBJ databases">
        <authorList>
            <person name="Varghese N."/>
            <person name="Submissions S."/>
        </authorList>
    </citation>
    <scope>NUCLEOTIDE SEQUENCE [LARGE SCALE GENOMIC DNA]</scope>
    <source>
        <strain evidence="4">DSM 18887</strain>
    </source>
</reference>
<organism evidence="3 4">
    <name type="scientific">Amphritea atlantica</name>
    <dbReference type="NCBI Taxonomy" id="355243"/>
    <lineage>
        <taxon>Bacteria</taxon>
        <taxon>Pseudomonadati</taxon>
        <taxon>Pseudomonadota</taxon>
        <taxon>Gammaproteobacteria</taxon>
        <taxon>Oceanospirillales</taxon>
        <taxon>Oceanospirillaceae</taxon>
        <taxon>Amphritea</taxon>
    </lineage>
</organism>
<comment type="similarity">
    <text evidence="1 2">Belongs to the ArsC family.</text>
</comment>
<evidence type="ECO:0000313" key="4">
    <source>
        <dbReference type="Proteomes" id="UP000198749"/>
    </source>
</evidence>